<dbReference type="Pfam" id="PF03797">
    <property type="entry name" value="Autotransporter"/>
    <property type="match status" value="1"/>
</dbReference>
<dbReference type="SMART" id="SM00869">
    <property type="entry name" value="Autotransporter"/>
    <property type="match status" value="1"/>
</dbReference>
<dbReference type="SUPFAM" id="SSF103515">
    <property type="entry name" value="Autotransporter"/>
    <property type="match status" value="1"/>
</dbReference>
<dbReference type="InterPro" id="IPR012332">
    <property type="entry name" value="Autotransporter_pectin_lyase_C"/>
</dbReference>
<dbReference type="InterPro" id="IPR003991">
    <property type="entry name" value="Pertactin_virulence_factor"/>
</dbReference>
<dbReference type="CDD" id="cd01343">
    <property type="entry name" value="PL1_Passenger_AT"/>
    <property type="match status" value="1"/>
</dbReference>
<feature type="domain" description="Autotransporter" evidence="3">
    <location>
        <begin position="463"/>
        <end position="732"/>
    </location>
</feature>
<dbReference type="Gene3D" id="2.160.20.20">
    <property type="match status" value="1"/>
</dbReference>
<dbReference type="InterPro" id="IPR036709">
    <property type="entry name" value="Autotransporte_beta_dom_sf"/>
</dbReference>
<feature type="signal peptide" evidence="2">
    <location>
        <begin position="1"/>
        <end position="30"/>
    </location>
</feature>
<evidence type="ECO:0000313" key="4">
    <source>
        <dbReference type="EMBL" id="UTO16708.1"/>
    </source>
</evidence>
<keyword evidence="1 2" id="KW-0732">Signal</keyword>
<reference evidence="4" key="1">
    <citation type="submission" date="2022-07" db="EMBL/GenBank/DDBJ databases">
        <title>Pseudomonas nunamit sp. nov. an antifungal species isolated from Greenland.</title>
        <authorList>
            <person name="Ntana F."/>
            <person name="Hennessy R.C."/>
            <person name="Zervas A."/>
            <person name="Stougaard P."/>
        </authorList>
    </citation>
    <scope>NUCLEOTIDE SEQUENCE</scope>
    <source>
        <strain evidence="4">In5</strain>
    </source>
</reference>
<dbReference type="InterPro" id="IPR011050">
    <property type="entry name" value="Pectin_lyase_fold/virulence"/>
</dbReference>
<evidence type="ECO:0000259" key="3">
    <source>
        <dbReference type="PROSITE" id="PS51208"/>
    </source>
</evidence>
<dbReference type="Proteomes" id="UP001059607">
    <property type="component" value="Chromosome"/>
</dbReference>
<dbReference type="PROSITE" id="PS51208">
    <property type="entry name" value="AUTOTRANSPORTER"/>
    <property type="match status" value="1"/>
</dbReference>
<name>A0ABY5EQI7_9PSED</name>
<dbReference type="InterPro" id="IPR006315">
    <property type="entry name" value="OM_autotransptr_brl_dom"/>
</dbReference>
<protein>
    <submittedName>
        <fullName evidence="4">Autotransporter outer membrane beta-barrel domain-containing protein</fullName>
    </submittedName>
</protein>
<accession>A0ABY5EQI7</accession>
<keyword evidence="5" id="KW-1185">Reference proteome</keyword>
<dbReference type="PRINTS" id="PR01484">
    <property type="entry name" value="PRTACTNFAMLY"/>
</dbReference>
<dbReference type="PANTHER" id="PTHR35037">
    <property type="entry name" value="C-TERMINAL REGION OF AIDA-LIKE PROTEIN"/>
    <property type="match status" value="1"/>
</dbReference>
<dbReference type="Pfam" id="PF03212">
    <property type="entry name" value="Pertactin"/>
    <property type="match status" value="1"/>
</dbReference>
<dbReference type="InterPro" id="IPR005546">
    <property type="entry name" value="Autotransporte_beta"/>
</dbReference>
<dbReference type="SUPFAM" id="SSF51126">
    <property type="entry name" value="Pectin lyase-like"/>
    <property type="match status" value="1"/>
</dbReference>
<feature type="chain" id="PRO_5045818257" evidence="2">
    <location>
        <begin position="31"/>
        <end position="732"/>
    </location>
</feature>
<sequence length="732" mass="76204">MFLNYSTRSKLFYMLSPLALFSLGCSSAMARALAPGETAVVVNPSPAEAWSATQGGSLTILGGETSNISISGSSSLSLSGVTTNITTGLSALQVINSNATITESTLNTNGIAIRAGRTSRSTTGSVVTVTDSTVIGGTGGVLASSYSTLNFSNSRVESTGANSVGLSLLGASANINAGSTIVGVENGVSFSADPTDTQTSLLKLDNSTVQSTTGAAILVDVPPVAGAPVQIQLNNNSSLIGGNGAVLEVRNGSSADISVDRSNVFGDVLNDATSTTRVTLSNGASLVGRMENVTSATINSTALWDLPGDSQVGTLLMNGGTVKFGSDQAFYQLNVGSLSGNGVFQLGTDFATGQTDLLNVTGEASGDHQLAIASSGAEPASGQPITVVHTGGGDATFALTSGTVDLGAFSYGLAKSGNDWLLDPTTRVVSPGARSVLALFNTAIPVWYGDLAPLRSRMGELRLNPGSPGAWARVYGNKFNVADGSGVGYQQTQRGFSIGADALLPWGDQQWLIGLLAGHSDSDLDLSHGTSGTVDSYYFGTYLTWIDRQTGYFFDGVLKYNRYQNEAKVGLSDGKRAKGNYDSSGIGVEAEFGRHISLTSDYFIEPFARFSAVVIEGKDFDLDNEMTASGDQAKSFLGKVGMTVGRNFEFEKGMVAQPYVRAAFAHEFAENNEVKVNDTVFNNNLSGSRGEGAAGVALKMNDNLQVHADFEYSKGKNIEQPYGVTLGMRYAW</sequence>
<evidence type="ECO:0000313" key="5">
    <source>
        <dbReference type="Proteomes" id="UP001059607"/>
    </source>
</evidence>
<evidence type="ECO:0000256" key="2">
    <source>
        <dbReference type="SAM" id="SignalP"/>
    </source>
</evidence>
<proteinExistence type="predicted"/>
<dbReference type="InterPro" id="IPR004899">
    <property type="entry name" value="Pertactin_central"/>
</dbReference>
<dbReference type="RefSeq" id="WP_236708576.1">
    <property type="nucleotide sequence ID" value="NZ_CP101125.1"/>
</dbReference>
<dbReference type="PANTHER" id="PTHR35037:SF7">
    <property type="entry name" value="AUTOTRANSPORTER"/>
    <property type="match status" value="1"/>
</dbReference>
<dbReference type="EMBL" id="CP101125">
    <property type="protein sequence ID" value="UTO16708.1"/>
    <property type="molecule type" value="Genomic_DNA"/>
</dbReference>
<evidence type="ECO:0000256" key="1">
    <source>
        <dbReference type="ARBA" id="ARBA00022729"/>
    </source>
</evidence>
<dbReference type="InterPro" id="IPR051551">
    <property type="entry name" value="Autotransporter_adhesion"/>
</dbReference>
<organism evidence="4 5">
    <name type="scientific">Pseudomonas nunensis</name>
    <dbReference type="NCBI Taxonomy" id="2961896"/>
    <lineage>
        <taxon>Bacteria</taxon>
        <taxon>Pseudomonadati</taxon>
        <taxon>Pseudomonadota</taxon>
        <taxon>Gammaproteobacteria</taxon>
        <taxon>Pseudomonadales</taxon>
        <taxon>Pseudomonadaceae</taxon>
        <taxon>Pseudomonas</taxon>
    </lineage>
</organism>
<gene>
    <name evidence="4" type="ORF">NK667_10270</name>
</gene>
<dbReference type="Gene3D" id="2.40.128.130">
    <property type="entry name" value="Autotransporter beta-domain"/>
    <property type="match status" value="1"/>
</dbReference>
<dbReference type="NCBIfam" id="TIGR01414">
    <property type="entry name" value="autotrans_barl"/>
    <property type="match status" value="1"/>
</dbReference>